<protein>
    <submittedName>
        <fullName evidence="1">Uncharacterized protein</fullName>
    </submittedName>
</protein>
<comment type="caution">
    <text evidence="1">The sequence shown here is derived from an EMBL/GenBank/DDBJ whole genome shotgun (WGS) entry which is preliminary data.</text>
</comment>
<organism evidence="1 2">
    <name type="scientific">Canavalia gladiata</name>
    <name type="common">Sword bean</name>
    <name type="synonym">Dolichos gladiatus</name>
    <dbReference type="NCBI Taxonomy" id="3824"/>
    <lineage>
        <taxon>Eukaryota</taxon>
        <taxon>Viridiplantae</taxon>
        <taxon>Streptophyta</taxon>
        <taxon>Embryophyta</taxon>
        <taxon>Tracheophyta</taxon>
        <taxon>Spermatophyta</taxon>
        <taxon>Magnoliopsida</taxon>
        <taxon>eudicotyledons</taxon>
        <taxon>Gunneridae</taxon>
        <taxon>Pentapetalae</taxon>
        <taxon>rosids</taxon>
        <taxon>fabids</taxon>
        <taxon>Fabales</taxon>
        <taxon>Fabaceae</taxon>
        <taxon>Papilionoideae</taxon>
        <taxon>50 kb inversion clade</taxon>
        <taxon>NPAAA clade</taxon>
        <taxon>indigoferoid/millettioid clade</taxon>
        <taxon>Phaseoleae</taxon>
        <taxon>Canavalia</taxon>
    </lineage>
</organism>
<name>A0AAN9PMJ9_CANGL</name>
<reference evidence="1 2" key="1">
    <citation type="submission" date="2024-01" db="EMBL/GenBank/DDBJ databases">
        <title>The genomes of 5 underutilized Papilionoideae crops provide insights into root nodulation and disease resistanc.</title>
        <authorList>
            <person name="Jiang F."/>
        </authorList>
    </citation>
    <scope>NUCLEOTIDE SEQUENCE [LARGE SCALE GENOMIC DNA]</scope>
    <source>
        <strain evidence="1">LVBAO_FW01</strain>
        <tissue evidence="1">Leaves</tissue>
    </source>
</reference>
<dbReference type="Proteomes" id="UP001367508">
    <property type="component" value="Unassembled WGS sequence"/>
</dbReference>
<accession>A0AAN9PMJ9</accession>
<dbReference type="AlphaFoldDB" id="A0AAN9PMJ9"/>
<evidence type="ECO:0000313" key="2">
    <source>
        <dbReference type="Proteomes" id="UP001367508"/>
    </source>
</evidence>
<sequence>MLTLETAECCSLSQQLCTIQLPGTRNHPRHLQSIMTNSKPHLLRNQTAEKIMLSSIPYDDLVSLHICPQT</sequence>
<gene>
    <name evidence="1" type="ORF">VNO77_43005</name>
</gene>
<dbReference type="EMBL" id="JAYMYQ010000011">
    <property type="protein sequence ID" value="KAK7305105.1"/>
    <property type="molecule type" value="Genomic_DNA"/>
</dbReference>
<proteinExistence type="predicted"/>
<keyword evidence="2" id="KW-1185">Reference proteome</keyword>
<evidence type="ECO:0000313" key="1">
    <source>
        <dbReference type="EMBL" id="KAK7305105.1"/>
    </source>
</evidence>